<proteinExistence type="predicted"/>
<evidence type="ECO:0000313" key="3">
    <source>
        <dbReference type="Proteomes" id="UP000247551"/>
    </source>
</evidence>
<dbReference type="PANTHER" id="PTHR37166">
    <property type="entry name" value="PROTEIN FLAG"/>
    <property type="match status" value="1"/>
</dbReference>
<dbReference type="PANTHER" id="PTHR37166:SF1">
    <property type="entry name" value="PROTEIN FLAG"/>
    <property type="match status" value="1"/>
</dbReference>
<evidence type="ECO:0000313" key="2">
    <source>
        <dbReference type="EMBL" id="PYF81648.1"/>
    </source>
</evidence>
<keyword evidence="2" id="KW-0282">Flagellum</keyword>
<dbReference type="InterPro" id="IPR035924">
    <property type="entry name" value="FlaG-like_sf"/>
</dbReference>
<dbReference type="EMBL" id="QKLW01000004">
    <property type="protein sequence ID" value="PYF81648.1"/>
    <property type="molecule type" value="Genomic_DNA"/>
</dbReference>
<keyword evidence="2" id="KW-0966">Cell projection</keyword>
<feature type="compositionally biased region" description="Basic and acidic residues" evidence="1">
    <location>
        <begin position="20"/>
        <end position="35"/>
    </location>
</feature>
<keyword evidence="3" id="KW-1185">Reference proteome</keyword>
<feature type="compositionally biased region" description="Polar residues" evidence="1">
    <location>
        <begin position="42"/>
        <end position="59"/>
    </location>
</feature>
<sequence>MSINSSDFSKQPMGVVTTRQDQRADEQFRALREANAKVIQGSADSNKTGANSGNSQGAANSPRVEPKQIENANIKMSQLNVQLSFEMTEDRKNNIVKVLDQTTGDVVRQMPTEEFLKMSERIDAIMNQLSDVKGTLVNSEV</sequence>
<evidence type="ECO:0000256" key="1">
    <source>
        <dbReference type="SAM" id="MobiDB-lite"/>
    </source>
</evidence>
<comment type="caution">
    <text evidence="2">The sequence shown here is derived from an EMBL/GenBank/DDBJ whole genome shotgun (WGS) entry which is preliminary data.</text>
</comment>
<dbReference type="RefSeq" id="WP_110575326.1">
    <property type="nucleotide sequence ID" value="NZ_QKLW01000004.1"/>
</dbReference>
<dbReference type="InterPro" id="IPR005186">
    <property type="entry name" value="FlaG"/>
</dbReference>
<dbReference type="SUPFAM" id="SSF160214">
    <property type="entry name" value="FlaG-like"/>
    <property type="match status" value="1"/>
</dbReference>
<accession>A0A318V2A8</accession>
<organism evidence="2 3">
    <name type="scientific">Marinomonas alcarazii</name>
    <dbReference type="NCBI Taxonomy" id="491949"/>
    <lineage>
        <taxon>Bacteria</taxon>
        <taxon>Pseudomonadati</taxon>
        <taxon>Pseudomonadota</taxon>
        <taxon>Gammaproteobacteria</taxon>
        <taxon>Oceanospirillales</taxon>
        <taxon>Oceanospirillaceae</taxon>
        <taxon>Marinomonas</taxon>
    </lineage>
</organism>
<dbReference type="Gene3D" id="3.30.160.170">
    <property type="entry name" value="FlaG-like"/>
    <property type="match status" value="1"/>
</dbReference>
<dbReference type="Pfam" id="PF03646">
    <property type="entry name" value="FlaG"/>
    <property type="match status" value="1"/>
</dbReference>
<dbReference type="AlphaFoldDB" id="A0A318V2A8"/>
<reference evidence="2 3" key="1">
    <citation type="submission" date="2018-06" db="EMBL/GenBank/DDBJ databases">
        <title>Genomic Encyclopedia of Type Strains, Phase III (KMG-III): the genomes of soil and plant-associated and newly described type strains.</title>
        <authorList>
            <person name="Whitman W."/>
        </authorList>
    </citation>
    <scope>NUCLEOTIDE SEQUENCE [LARGE SCALE GENOMIC DNA]</scope>
    <source>
        <strain evidence="2 3">CECT 7730</strain>
    </source>
</reference>
<gene>
    <name evidence="2" type="ORF">DFP75_104108</name>
</gene>
<name>A0A318V2A8_9GAMM</name>
<dbReference type="Proteomes" id="UP000247551">
    <property type="component" value="Unassembled WGS sequence"/>
</dbReference>
<feature type="region of interest" description="Disordered" evidence="1">
    <location>
        <begin position="1"/>
        <end position="66"/>
    </location>
</feature>
<keyword evidence="2" id="KW-0969">Cilium</keyword>
<protein>
    <submittedName>
        <fullName evidence="2">Flagellar protein FlaG</fullName>
    </submittedName>
</protein>